<feature type="transmembrane region" description="Helical" evidence="19">
    <location>
        <begin position="32"/>
        <end position="50"/>
    </location>
</feature>
<dbReference type="PANTHER" id="PTHR34148">
    <property type="entry name" value="ADENOSYLCOBINAMIDE-GDP RIBAZOLETRANSFERASE"/>
    <property type="match status" value="1"/>
</dbReference>
<keyword evidence="10 19" id="KW-0812">Transmembrane</keyword>
<comment type="catalytic activity">
    <reaction evidence="18 19">
        <text>alpha-ribazole 5'-phosphate + adenosylcob(III)inamide-GDP = adenosylcob(III)alamin 5'-phosphate + GMP + H(+)</text>
        <dbReference type="Rhea" id="RHEA:23560"/>
        <dbReference type="ChEBI" id="CHEBI:15378"/>
        <dbReference type="ChEBI" id="CHEBI:57918"/>
        <dbReference type="ChEBI" id="CHEBI:58115"/>
        <dbReference type="ChEBI" id="CHEBI:60487"/>
        <dbReference type="ChEBI" id="CHEBI:60493"/>
        <dbReference type="EC" id="2.7.8.26"/>
    </reaction>
</comment>
<evidence type="ECO:0000313" key="20">
    <source>
        <dbReference type="EMBL" id="OAQ21403.1"/>
    </source>
</evidence>
<comment type="cofactor">
    <cofactor evidence="1 19">
        <name>Mg(2+)</name>
        <dbReference type="ChEBI" id="CHEBI:18420"/>
    </cofactor>
</comment>
<evidence type="ECO:0000256" key="17">
    <source>
        <dbReference type="ARBA" id="ARBA00048623"/>
    </source>
</evidence>
<dbReference type="Pfam" id="PF02654">
    <property type="entry name" value="CobS"/>
    <property type="match status" value="1"/>
</dbReference>
<evidence type="ECO:0000256" key="11">
    <source>
        <dbReference type="ARBA" id="ARBA00022842"/>
    </source>
</evidence>
<keyword evidence="13 19" id="KW-0472">Membrane</keyword>
<dbReference type="GO" id="GO:0008818">
    <property type="term" value="F:cobalamin 5'-phosphate synthase activity"/>
    <property type="evidence" value="ECO:0007669"/>
    <property type="project" value="UniProtKB-UniRule"/>
</dbReference>
<comment type="subcellular location">
    <subcellularLocation>
        <location evidence="2 19">Cell membrane</location>
        <topology evidence="2 19">Multi-pass membrane protein</topology>
    </subcellularLocation>
</comment>
<proteinExistence type="inferred from homology"/>
<evidence type="ECO:0000256" key="1">
    <source>
        <dbReference type="ARBA" id="ARBA00001946"/>
    </source>
</evidence>
<evidence type="ECO:0000256" key="2">
    <source>
        <dbReference type="ARBA" id="ARBA00004651"/>
    </source>
</evidence>
<organism evidence="20 21">
    <name type="scientific">Thermosulfurimonas dismutans</name>
    <dbReference type="NCBI Taxonomy" id="999894"/>
    <lineage>
        <taxon>Bacteria</taxon>
        <taxon>Pseudomonadati</taxon>
        <taxon>Thermodesulfobacteriota</taxon>
        <taxon>Thermodesulfobacteria</taxon>
        <taxon>Thermodesulfobacteriales</taxon>
        <taxon>Thermodesulfobacteriaceae</taxon>
        <taxon>Thermosulfurimonas</taxon>
    </lineage>
</organism>
<dbReference type="AlphaFoldDB" id="A0A179D609"/>
<dbReference type="EMBL" id="LWLG01000002">
    <property type="protein sequence ID" value="OAQ21403.1"/>
    <property type="molecule type" value="Genomic_DNA"/>
</dbReference>
<evidence type="ECO:0000256" key="19">
    <source>
        <dbReference type="HAMAP-Rule" id="MF_00719"/>
    </source>
</evidence>
<dbReference type="RefSeq" id="WP_068669196.1">
    <property type="nucleotide sequence ID" value="NZ_LWLG01000002.1"/>
</dbReference>
<keyword evidence="7 19" id="KW-1003">Cell membrane</keyword>
<evidence type="ECO:0000256" key="13">
    <source>
        <dbReference type="ARBA" id="ARBA00023136"/>
    </source>
</evidence>
<comment type="pathway">
    <text evidence="3 19">Cofactor biosynthesis; adenosylcobalamin biosynthesis; adenosylcobalamin from cob(II)yrinate a,c-diamide: step 7/7.</text>
</comment>
<dbReference type="OrthoDB" id="9794626at2"/>
<evidence type="ECO:0000313" key="21">
    <source>
        <dbReference type="Proteomes" id="UP000078390"/>
    </source>
</evidence>
<reference evidence="20 21" key="1">
    <citation type="submission" date="2016-04" db="EMBL/GenBank/DDBJ databases">
        <title>Genome analysis of Thermosulfurimonas dismutans, the first thermophilic sulfur-disproportionating bacterium of the phylum Thermodesulfobacteria.</title>
        <authorList>
            <person name="Mardanov A.V."/>
            <person name="Beletsky A.V."/>
            <person name="Kadnikov V.V."/>
            <person name="Slobodkin A.I."/>
            <person name="Ravin N.V."/>
        </authorList>
    </citation>
    <scope>NUCLEOTIDE SEQUENCE [LARGE SCALE GENOMIC DNA]</scope>
    <source>
        <strain evidence="20 21">S95</strain>
    </source>
</reference>
<name>A0A179D609_9BACT</name>
<keyword evidence="9 19" id="KW-0808">Transferase</keyword>
<evidence type="ECO:0000256" key="14">
    <source>
        <dbReference type="ARBA" id="ARBA00025228"/>
    </source>
</evidence>
<dbReference type="UniPathway" id="UPA00148">
    <property type="reaction ID" value="UER00238"/>
</dbReference>
<dbReference type="GO" id="GO:0009236">
    <property type="term" value="P:cobalamin biosynthetic process"/>
    <property type="evidence" value="ECO:0007669"/>
    <property type="project" value="UniProtKB-UniRule"/>
</dbReference>
<feature type="transmembrane region" description="Helical" evidence="19">
    <location>
        <begin position="218"/>
        <end position="238"/>
    </location>
</feature>
<keyword evidence="8 19" id="KW-0169">Cobalamin biosynthesis</keyword>
<evidence type="ECO:0000256" key="10">
    <source>
        <dbReference type="ARBA" id="ARBA00022692"/>
    </source>
</evidence>
<dbReference type="EC" id="2.7.8.26" evidence="5 19"/>
<gene>
    <name evidence="19" type="primary">cobS</name>
    <name evidence="20" type="ORF">TDIS_0624</name>
</gene>
<sequence>MKLKEEFAALKTAFAFFTRFPVKEGVFRPEASLTYLPLVGAFLGGILYILENWTRPHLSPEMRALVLLFAQYFLANYFHFDGLMDTLDALSAGADRKRRLEILKTPEIGALGFLFGFFFLLGEYLLLKKIIAYGMSEVLFFKPLFGRLGLLAGMVFGRPAKSEGLGQIFLSHQAKNRAMPAFVVLFFFLFWFYALKVVLVSAGLLMMVSYFRHKFGGLTGDLLGALCEVSELLFLILLV</sequence>
<evidence type="ECO:0000256" key="7">
    <source>
        <dbReference type="ARBA" id="ARBA00022475"/>
    </source>
</evidence>
<keyword evidence="11 19" id="KW-0460">Magnesium</keyword>
<evidence type="ECO:0000256" key="15">
    <source>
        <dbReference type="ARBA" id="ARBA00032605"/>
    </source>
</evidence>
<comment type="caution">
    <text evidence="20">The sequence shown here is derived from an EMBL/GenBank/DDBJ whole genome shotgun (WGS) entry which is preliminary data.</text>
</comment>
<dbReference type="Proteomes" id="UP000078390">
    <property type="component" value="Unassembled WGS sequence"/>
</dbReference>
<feature type="transmembrane region" description="Helical" evidence="19">
    <location>
        <begin position="178"/>
        <end position="206"/>
    </location>
</feature>
<dbReference type="PANTHER" id="PTHR34148:SF1">
    <property type="entry name" value="ADENOSYLCOBINAMIDE-GDP RIBAZOLETRANSFERASE"/>
    <property type="match status" value="1"/>
</dbReference>
<evidence type="ECO:0000256" key="5">
    <source>
        <dbReference type="ARBA" id="ARBA00013200"/>
    </source>
</evidence>
<evidence type="ECO:0000256" key="9">
    <source>
        <dbReference type="ARBA" id="ARBA00022679"/>
    </source>
</evidence>
<evidence type="ECO:0000256" key="6">
    <source>
        <dbReference type="ARBA" id="ARBA00015850"/>
    </source>
</evidence>
<evidence type="ECO:0000256" key="12">
    <source>
        <dbReference type="ARBA" id="ARBA00022989"/>
    </source>
</evidence>
<feature type="transmembrane region" description="Helical" evidence="19">
    <location>
        <begin position="108"/>
        <end position="127"/>
    </location>
</feature>
<protein>
    <recommendedName>
        <fullName evidence="6 19">Adenosylcobinamide-GDP ribazoletransferase</fullName>
        <ecNumber evidence="5 19">2.7.8.26</ecNumber>
    </recommendedName>
    <alternativeName>
        <fullName evidence="16 19">Cobalamin synthase</fullName>
    </alternativeName>
    <alternativeName>
        <fullName evidence="15 19">Cobalamin-5'-phosphate synthase</fullName>
    </alternativeName>
</protein>
<dbReference type="HAMAP" id="MF_00719">
    <property type="entry name" value="CobS"/>
    <property type="match status" value="1"/>
</dbReference>
<accession>A0A179D609</accession>
<comment type="catalytic activity">
    <reaction evidence="17 19">
        <text>alpha-ribazole + adenosylcob(III)inamide-GDP = adenosylcob(III)alamin + GMP + H(+)</text>
        <dbReference type="Rhea" id="RHEA:16049"/>
        <dbReference type="ChEBI" id="CHEBI:10329"/>
        <dbReference type="ChEBI" id="CHEBI:15378"/>
        <dbReference type="ChEBI" id="CHEBI:18408"/>
        <dbReference type="ChEBI" id="CHEBI:58115"/>
        <dbReference type="ChEBI" id="CHEBI:60487"/>
        <dbReference type="EC" id="2.7.8.26"/>
    </reaction>
</comment>
<feature type="transmembrane region" description="Helical" evidence="19">
    <location>
        <begin position="62"/>
        <end position="80"/>
    </location>
</feature>
<evidence type="ECO:0000256" key="16">
    <source>
        <dbReference type="ARBA" id="ARBA00032853"/>
    </source>
</evidence>
<evidence type="ECO:0000256" key="4">
    <source>
        <dbReference type="ARBA" id="ARBA00010561"/>
    </source>
</evidence>
<dbReference type="GO" id="GO:0051073">
    <property type="term" value="F:adenosylcobinamide-GDP ribazoletransferase activity"/>
    <property type="evidence" value="ECO:0007669"/>
    <property type="project" value="UniProtKB-UniRule"/>
</dbReference>
<comment type="function">
    <text evidence="14 19">Joins adenosylcobinamide-GDP and alpha-ribazole to generate adenosylcobalamin (Ado-cobalamin). Also synthesizes adenosylcobalamin 5'-phosphate from adenosylcobinamide-GDP and alpha-ribazole 5'-phosphate.</text>
</comment>
<keyword evidence="12 19" id="KW-1133">Transmembrane helix</keyword>
<dbReference type="InterPro" id="IPR003805">
    <property type="entry name" value="CobS"/>
</dbReference>
<dbReference type="GO" id="GO:0005886">
    <property type="term" value="C:plasma membrane"/>
    <property type="evidence" value="ECO:0007669"/>
    <property type="project" value="UniProtKB-SubCell"/>
</dbReference>
<evidence type="ECO:0000256" key="8">
    <source>
        <dbReference type="ARBA" id="ARBA00022573"/>
    </source>
</evidence>
<comment type="similarity">
    <text evidence="4 19">Belongs to the CobS family.</text>
</comment>
<evidence type="ECO:0000256" key="3">
    <source>
        <dbReference type="ARBA" id="ARBA00004663"/>
    </source>
</evidence>
<dbReference type="STRING" id="999894.TDIS_0624"/>
<evidence type="ECO:0000256" key="18">
    <source>
        <dbReference type="ARBA" id="ARBA00049504"/>
    </source>
</evidence>
<keyword evidence="21" id="KW-1185">Reference proteome</keyword>